<keyword evidence="4" id="KW-0808">Transferase</keyword>
<name>A0AAN0K9U0_9ACTN</name>
<dbReference type="PANTHER" id="PTHR43807:SF20">
    <property type="entry name" value="FI04487P"/>
    <property type="match status" value="1"/>
</dbReference>
<dbReference type="GO" id="GO:0005737">
    <property type="term" value="C:cytoplasm"/>
    <property type="evidence" value="ECO:0007669"/>
    <property type="project" value="TreeGrafter"/>
</dbReference>
<evidence type="ECO:0000256" key="4">
    <source>
        <dbReference type="ARBA" id="ARBA00022679"/>
    </source>
</evidence>
<gene>
    <name evidence="7" type="ORF">brsh051_00210</name>
</gene>
<evidence type="ECO:0000256" key="1">
    <source>
        <dbReference type="ARBA" id="ARBA00001933"/>
    </source>
</evidence>
<keyword evidence="8" id="KW-1185">Reference proteome</keyword>
<dbReference type="FunFam" id="3.40.640.10:FF:000024">
    <property type="entry name" value="Kynurenine--oxoglutarate transaminase 3"/>
    <property type="match status" value="1"/>
</dbReference>
<dbReference type="EMBL" id="AP028056">
    <property type="protein sequence ID" value="BEH00740.1"/>
    <property type="molecule type" value="Genomic_DNA"/>
</dbReference>
<accession>A0AAN0K9U0</accession>
<evidence type="ECO:0000256" key="5">
    <source>
        <dbReference type="ARBA" id="ARBA00022898"/>
    </source>
</evidence>
<proteinExistence type="inferred from homology"/>
<dbReference type="CDD" id="cd00609">
    <property type="entry name" value="AAT_like"/>
    <property type="match status" value="1"/>
</dbReference>
<dbReference type="InterPro" id="IPR015421">
    <property type="entry name" value="PyrdxlP-dep_Trfase_major"/>
</dbReference>
<dbReference type="GO" id="GO:0016212">
    <property type="term" value="F:kynurenine-oxoglutarate transaminase activity"/>
    <property type="evidence" value="ECO:0007669"/>
    <property type="project" value="TreeGrafter"/>
</dbReference>
<comment type="cofactor">
    <cofactor evidence="1">
        <name>pyridoxal 5'-phosphate</name>
        <dbReference type="ChEBI" id="CHEBI:597326"/>
    </cofactor>
</comment>
<protein>
    <submittedName>
        <fullName evidence="7">Pyridoxal phosphate-dependent aminotransferase</fullName>
    </submittedName>
</protein>
<evidence type="ECO:0000259" key="6">
    <source>
        <dbReference type="Pfam" id="PF00155"/>
    </source>
</evidence>
<dbReference type="RefSeq" id="WP_286266383.1">
    <property type="nucleotide sequence ID" value="NZ_AP028056.1"/>
</dbReference>
<keyword evidence="5" id="KW-0663">Pyridoxal phosphate</keyword>
<dbReference type="SUPFAM" id="SSF53383">
    <property type="entry name" value="PLP-dependent transferases"/>
    <property type="match status" value="1"/>
</dbReference>
<dbReference type="GO" id="GO:0030170">
    <property type="term" value="F:pyridoxal phosphate binding"/>
    <property type="evidence" value="ECO:0007669"/>
    <property type="project" value="InterPro"/>
</dbReference>
<dbReference type="Gene3D" id="3.90.1150.10">
    <property type="entry name" value="Aspartate Aminotransferase, domain 1"/>
    <property type="match status" value="1"/>
</dbReference>
<dbReference type="AlphaFoldDB" id="A0AAN0K9U0"/>
<evidence type="ECO:0000313" key="8">
    <source>
        <dbReference type="Proteomes" id="UP001431656"/>
    </source>
</evidence>
<evidence type="ECO:0000256" key="3">
    <source>
        <dbReference type="ARBA" id="ARBA00022576"/>
    </source>
</evidence>
<comment type="similarity">
    <text evidence="2">Belongs to the class-I pyridoxal-phosphate-dependent aminotransferase family.</text>
</comment>
<keyword evidence="3 7" id="KW-0032">Aminotransferase</keyword>
<dbReference type="InterPro" id="IPR051326">
    <property type="entry name" value="Kynurenine-oxoglutarate_AT"/>
</dbReference>
<dbReference type="Proteomes" id="UP001431656">
    <property type="component" value="Chromosome"/>
</dbReference>
<dbReference type="InterPro" id="IPR015424">
    <property type="entry name" value="PyrdxlP-dep_Trfase"/>
</dbReference>
<organism evidence="7 8">
    <name type="scientific">Brooklawnia propionicigenes</name>
    <dbReference type="NCBI Taxonomy" id="3041175"/>
    <lineage>
        <taxon>Bacteria</taxon>
        <taxon>Bacillati</taxon>
        <taxon>Actinomycetota</taxon>
        <taxon>Actinomycetes</taxon>
        <taxon>Propionibacteriales</taxon>
        <taxon>Propionibacteriaceae</taxon>
        <taxon>Brooklawnia</taxon>
    </lineage>
</organism>
<sequence length="409" mass="43751">MSSPLSSSLSVQPDLAGPWQRTAAYAGLLGTDGRLSTTIFTEMTMLARQLGAINLGQGFPDEDGPQQVLDAAKAAIDAGINQYSPGRGEPDLRAAIGEHQQRFYGLEADPGTEILVTAGATEAIAATVLALVEPGDEVVTFEPFYDAYAAVIGLAGGRHVTVALRAPDFQPDLDEFDTVVTDKTRLIIVNDPNNPTGAVFPAETLQHIVDLAHRHNAFIVTDEVYEHLVFDGARHIPVATFPGATERTITISSAGKTFSTTGWKIGWVVAPADVITAILTVKQYLTFVNGAPFQPAIATGLRLGDDFYASIASNLQRKRTILIDGLQQAGFQVFSPAGAYYVLVDTAAVGFEDATQLARRLPELVGVVGVPVSAFVQPEHVAQYRSLLRFAFCKREDVLREAASRLAGL</sequence>
<evidence type="ECO:0000256" key="2">
    <source>
        <dbReference type="ARBA" id="ARBA00007441"/>
    </source>
</evidence>
<dbReference type="InterPro" id="IPR015422">
    <property type="entry name" value="PyrdxlP-dep_Trfase_small"/>
</dbReference>
<dbReference type="PANTHER" id="PTHR43807">
    <property type="entry name" value="FI04487P"/>
    <property type="match status" value="1"/>
</dbReference>
<reference evidence="7" key="1">
    <citation type="journal article" date="2024" name="Int. J. Syst. Evol. Microbiol.">
        <title>Brooklawnia propionicigenes sp. nov., a facultatively anaerobic, propionate-producing bacterium isolated from a methanogenic reactor treating waste from cattle farms.</title>
        <authorList>
            <person name="Akita Y."/>
            <person name="Ueki A."/>
            <person name="Tonouchi A."/>
            <person name="Sugawara Y."/>
            <person name="Honma S."/>
            <person name="Kaku N."/>
            <person name="Ueki K."/>
        </authorList>
    </citation>
    <scope>NUCLEOTIDE SEQUENCE</scope>
    <source>
        <strain evidence="7">SH051</strain>
    </source>
</reference>
<dbReference type="KEGG" id="broo:brsh051_00210"/>
<dbReference type="Gene3D" id="3.40.640.10">
    <property type="entry name" value="Type I PLP-dependent aspartate aminotransferase-like (Major domain)"/>
    <property type="match status" value="1"/>
</dbReference>
<dbReference type="Pfam" id="PF00155">
    <property type="entry name" value="Aminotran_1_2"/>
    <property type="match status" value="1"/>
</dbReference>
<dbReference type="InterPro" id="IPR004839">
    <property type="entry name" value="Aminotransferase_I/II_large"/>
</dbReference>
<feature type="domain" description="Aminotransferase class I/classII large" evidence="6">
    <location>
        <begin position="53"/>
        <end position="406"/>
    </location>
</feature>
<evidence type="ECO:0000313" key="7">
    <source>
        <dbReference type="EMBL" id="BEH00740.1"/>
    </source>
</evidence>